<keyword evidence="1" id="KW-0479">Metal-binding</keyword>
<evidence type="ECO:0000313" key="5">
    <source>
        <dbReference type="Proteomes" id="UP001168524"/>
    </source>
</evidence>
<keyword evidence="2" id="KW-0408">Iron</keyword>
<evidence type="ECO:0000256" key="1">
    <source>
        <dbReference type="ARBA" id="ARBA00022723"/>
    </source>
</evidence>
<evidence type="ECO:0000259" key="3">
    <source>
        <dbReference type="Pfam" id="PF06155"/>
    </source>
</evidence>
<sequence>MQLEPTEIKVNVEQQRLLLSWADGQHKDFSHEQLRANCPCGFCRASRLCQKEIQYPENVAISAIYSQDYGIQICFDDGHDKGIFPWAFLKELMV</sequence>
<dbReference type="Proteomes" id="UP001168524">
    <property type="component" value="Unassembled WGS sequence"/>
</dbReference>
<comment type="caution">
    <text evidence="4">The sequence shown here is derived from an EMBL/GenBank/DDBJ whole genome shotgun (WGS) entry which is preliminary data.</text>
</comment>
<dbReference type="InterPro" id="IPR038492">
    <property type="entry name" value="GBBH-like_N_sf"/>
</dbReference>
<proteinExistence type="predicted"/>
<dbReference type="Pfam" id="PF06155">
    <property type="entry name" value="GBBH-like_N"/>
    <property type="match status" value="1"/>
</dbReference>
<evidence type="ECO:0000256" key="2">
    <source>
        <dbReference type="ARBA" id="ARBA00023004"/>
    </source>
</evidence>
<protein>
    <submittedName>
        <fullName evidence="4">Gamma-butyrobetaine hydroxylase-like domain-containing protein</fullName>
    </submittedName>
</protein>
<reference evidence="4" key="1">
    <citation type="submission" date="2023-06" db="EMBL/GenBank/DDBJ databases">
        <title>Two novel species of Acinetobacter isolated from motorbike repairing workshop in Vietnam.</title>
        <authorList>
            <person name="Le N.T.T."/>
        </authorList>
    </citation>
    <scope>NUCLEOTIDE SEQUENCE</scope>
    <source>
        <strain evidence="4">VNH17</strain>
    </source>
</reference>
<dbReference type="PANTHER" id="PTHR35303">
    <property type="entry name" value="OS02G0197800 PROTEIN"/>
    <property type="match status" value="1"/>
</dbReference>
<feature type="domain" description="Gamma-butyrobetaine hydroxylase-like N-terminal" evidence="3">
    <location>
        <begin position="8"/>
        <end position="89"/>
    </location>
</feature>
<dbReference type="RefSeq" id="WP_267980450.1">
    <property type="nucleotide sequence ID" value="NZ_JAPQKF010000002.1"/>
</dbReference>
<dbReference type="Gene3D" id="3.30.2020.30">
    <property type="match status" value="1"/>
</dbReference>
<dbReference type="InterPro" id="IPR010376">
    <property type="entry name" value="GBBH-like_N"/>
</dbReference>
<dbReference type="PANTHER" id="PTHR35303:SF8">
    <property type="entry name" value="GAMMA-BUTYROBETAINE HYDROXYLASE-LIKE N-TERMINAL DOMAIN-CONTAINING PROTEIN"/>
    <property type="match status" value="1"/>
</dbReference>
<dbReference type="EMBL" id="JAUDZE010000002">
    <property type="protein sequence ID" value="MDN0014224.1"/>
    <property type="molecule type" value="Genomic_DNA"/>
</dbReference>
<evidence type="ECO:0000313" key="4">
    <source>
        <dbReference type="EMBL" id="MDN0014224.1"/>
    </source>
</evidence>
<accession>A0ABT7WNT0</accession>
<name>A0ABT7WNT0_9GAMM</name>
<organism evidence="4 5">
    <name type="scientific">Acinetobacter thutiue</name>
    <dbReference type="NCBI Taxonomy" id="2998078"/>
    <lineage>
        <taxon>Bacteria</taxon>
        <taxon>Pseudomonadati</taxon>
        <taxon>Pseudomonadota</taxon>
        <taxon>Gammaproteobacteria</taxon>
        <taxon>Moraxellales</taxon>
        <taxon>Moraxellaceae</taxon>
        <taxon>Acinetobacter</taxon>
    </lineage>
</organism>
<gene>
    <name evidence="4" type="ORF">QTA56_08235</name>
</gene>
<keyword evidence="5" id="KW-1185">Reference proteome</keyword>